<reference evidence="7" key="2">
    <citation type="submission" date="2025-08" db="UniProtKB">
        <authorList>
            <consortium name="RefSeq"/>
        </authorList>
    </citation>
    <scope>IDENTIFICATION</scope>
    <source>
        <tissue evidence="7">Tongue muscle</tissue>
    </source>
</reference>
<dbReference type="CDD" id="cd00163">
    <property type="entry name" value="RNase_A"/>
    <property type="match status" value="1"/>
</dbReference>
<dbReference type="PANTHER" id="PTHR11437">
    <property type="entry name" value="RIBONUCLEASE"/>
    <property type="match status" value="1"/>
</dbReference>
<comment type="subcellular location">
    <subcellularLocation>
        <location evidence="1">Secreted</location>
    </subcellularLocation>
</comment>
<dbReference type="Gene3D" id="3.10.130.10">
    <property type="entry name" value="Ribonuclease A-like domain"/>
    <property type="match status" value="1"/>
</dbReference>
<dbReference type="GeneID" id="110137133"/>
<dbReference type="InterPro" id="IPR023412">
    <property type="entry name" value="RNaseA_domain"/>
</dbReference>
<organism evidence="6 7">
    <name type="scientific">Odocoileus virginianus</name>
    <name type="common">White-tailed deer</name>
    <dbReference type="NCBI Taxonomy" id="9874"/>
    <lineage>
        <taxon>Eukaryota</taxon>
        <taxon>Metazoa</taxon>
        <taxon>Chordata</taxon>
        <taxon>Craniata</taxon>
        <taxon>Vertebrata</taxon>
        <taxon>Euteleostomi</taxon>
        <taxon>Mammalia</taxon>
        <taxon>Eutheria</taxon>
        <taxon>Laurasiatheria</taxon>
        <taxon>Artiodactyla</taxon>
        <taxon>Ruminantia</taxon>
        <taxon>Pecora</taxon>
        <taxon>Cervidae</taxon>
        <taxon>Odocoileinae</taxon>
        <taxon>Odocoileus</taxon>
    </lineage>
</organism>
<evidence type="ECO:0000256" key="4">
    <source>
        <dbReference type="SAM" id="SignalP"/>
    </source>
</evidence>
<keyword evidence="6" id="KW-1185">Reference proteome</keyword>
<dbReference type="InterPro" id="IPR036816">
    <property type="entry name" value="RNaseA-like_dom_sf"/>
</dbReference>
<gene>
    <name evidence="7" type="primary">RNASE13</name>
</gene>
<evidence type="ECO:0000313" key="7">
    <source>
        <dbReference type="RefSeq" id="XP_020749027.1"/>
    </source>
</evidence>
<reference evidence="6" key="1">
    <citation type="journal article" date="2022" name="J. Hered.">
        <title>A De Novo Chromosome-Level Genome Assembly of the White-Tailed Deer, Odocoileus Virginianus.</title>
        <authorList>
            <person name="London E.W."/>
            <person name="Roca A.L."/>
            <person name="Novakofski J.E."/>
            <person name="Mateus-Pinilla N.E."/>
        </authorList>
    </citation>
    <scope>NUCLEOTIDE SEQUENCE [LARGE SCALE GENOMIC DNA]</scope>
</reference>
<evidence type="ECO:0000259" key="5">
    <source>
        <dbReference type="SMART" id="SM00092"/>
    </source>
</evidence>
<evidence type="ECO:0000256" key="3">
    <source>
        <dbReference type="ARBA" id="ARBA00022525"/>
    </source>
</evidence>
<name>A0A6J0XGX6_ODOVR</name>
<feature type="signal peptide" evidence="4">
    <location>
        <begin position="1"/>
        <end position="20"/>
    </location>
</feature>
<sequence length="153" mass="17775">MAPPVAQLLFLQVVLGPALVENIRTQFAIKNFRTLHVDYPKVDYAKGFQGYCNGLMSYVRGRQETWYCPKIHYVLHAPWTVIWNFCKYSESFCENYNEYCTLTQDSIPLTICSLFKKQPPTSCRYNSTLTNQRLYLLCSEKYDGAPIDIIGLY</sequence>
<dbReference type="RefSeq" id="XP_020749027.1">
    <property type="nucleotide sequence ID" value="XM_020893368.2"/>
</dbReference>
<dbReference type="Pfam" id="PF00074">
    <property type="entry name" value="RnaseA"/>
    <property type="match status" value="1"/>
</dbReference>
<keyword evidence="3" id="KW-0964">Secreted</keyword>
<evidence type="ECO:0000256" key="1">
    <source>
        <dbReference type="ARBA" id="ARBA00004613"/>
    </source>
</evidence>
<feature type="chain" id="PRO_5046529634" evidence="4">
    <location>
        <begin position="21"/>
        <end position="153"/>
    </location>
</feature>
<dbReference type="OrthoDB" id="9445850at2759"/>
<dbReference type="SMART" id="SM00092">
    <property type="entry name" value="RNAse_Pc"/>
    <property type="match status" value="1"/>
</dbReference>
<comment type="similarity">
    <text evidence="2">Belongs to the pancreatic ribonuclease family.</text>
</comment>
<keyword evidence="4" id="KW-0732">Signal</keyword>
<accession>A0A6J0XGX6</accession>
<evidence type="ECO:0000256" key="2">
    <source>
        <dbReference type="ARBA" id="ARBA00005600"/>
    </source>
</evidence>
<proteinExistence type="inferred from homology"/>
<dbReference type="SUPFAM" id="SSF54076">
    <property type="entry name" value="RNase A-like"/>
    <property type="match status" value="1"/>
</dbReference>
<protein>
    <submittedName>
        <fullName evidence="7">Probable inactive ribonuclease-like protein 13</fullName>
    </submittedName>
</protein>
<dbReference type="Proteomes" id="UP001652640">
    <property type="component" value="Chromosome 6"/>
</dbReference>
<feature type="domain" description="Ribonuclease A-domain" evidence="5">
    <location>
        <begin position="24"/>
        <end position="146"/>
    </location>
</feature>
<dbReference type="InterPro" id="IPR001427">
    <property type="entry name" value="RNaseA"/>
</dbReference>
<dbReference type="PANTHER" id="PTHR11437:SF11">
    <property type="entry name" value="INACTIVE RIBONUCLEASE-LIKE PROTEIN 13-RELATED"/>
    <property type="match status" value="1"/>
</dbReference>
<evidence type="ECO:0000313" key="6">
    <source>
        <dbReference type="Proteomes" id="UP001652640"/>
    </source>
</evidence>